<dbReference type="Proteomes" id="UP000195442">
    <property type="component" value="Unassembled WGS sequence"/>
</dbReference>
<dbReference type="RefSeq" id="WP_087146489.1">
    <property type="nucleotide sequence ID" value="NZ_FUKJ01000133.1"/>
</dbReference>
<protein>
    <recommendedName>
        <fullName evidence="3">Addiction module component</fullName>
    </recommendedName>
</protein>
<reference evidence="2" key="1">
    <citation type="submission" date="2017-02" db="EMBL/GenBank/DDBJ databases">
        <authorList>
            <person name="Daims H."/>
        </authorList>
    </citation>
    <scope>NUCLEOTIDE SEQUENCE [LARGE SCALE GENOMIC DNA]</scope>
</reference>
<accession>A0A1R4H4Z7</accession>
<name>A0A1R4H4Z7_9GAMM</name>
<evidence type="ECO:0000313" key="2">
    <source>
        <dbReference type="Proteomes" id="UP000195442"/>
    </source>
</evidence>
<dbReference type="AlphaFoldDB" id="A0A1R4H4Z7"/>
<organism evidence="1 2">
    <name type="scientific">Crenothrix polyspora</name>
    <dbReference type="NCBI Taxonomy" id="360316"/>
    <lineage>
        <taxon>Bacteria</taxon>
        <taxon>Pseudomonadati</taxon>
        <taxon>Pseudomonadota</taxon>
        <taxon>Gammaproteobacteria</taxon>
        <taxon>Methylococcales</taxon>
        <taxon>Crenotrichaceae</taxon>
        <taxon>Crenothrix</taxon>
    </lineage>
</organism>
<dbReference type="InterPro" id="IPR013406">
    <property type="entry name" value="CHP02574_addiction_mod"/>
</dbReference>
<keyword evidence="2" id="KW-1185">Reference proteome</keyword>
<dbReference type="OrthoDB" id="291542at2"/>
<dbReference type="EMBL" id="FUKJ01000133">
    <property type="protein sequence ID" value="SJM91322.1"/>
    <property type="molecule type" value="Genomic_DNA"/>
</dbReference>
<evidence type="ECO:0000313" key="1">
    <source>
        <dbReference type="EMBL" id="SJM91322.1"/>
    </source>
</evidence>
<evidence type="ECO:0008006" key="3">
    <source>
        <dbReference type="Google" id="ProtNLM"/>
    </source>
</evidence>
<dbReference type="Pfam" id="PF09720">
    <property type="entry name" value="Unstab_antitox"/>
    <property type="match status" value="1"/>
</dbReference>
<sequence>MNTHLLQQANVLNIDEQIELVEAIWSNIASRGAAPSTTETQKTELDRRLTDYLDHPNDVIPWNEVKIAAIAKIRQ</sequence>
<dbReference type="NCBIfam" id="TIGR02574">
    <property type="entry name" value="stabl_TIGR02574"/>
    <property type="match status" value="1"/>
</dbReference>
<gene>
    <name evidence="1" type="ORF">CRENPOLYSF2_2180006</name>
</gene>
<proteinExistence type="predicted"/>